<sequence>MTQDAYNIAKPEQWDLYIKKLSTLGSLKSFEQAELQNWHSTASIGSASATYATYIVPMAFDTGPAHLTLTLVSSNDKTLIRSIKFSSDILMQ</sequence>
<accession>A0A1E5IX40</accession>
<name>A0A1E5IX40_SHECO</name>
<dbReference type="EMBL" id="MCBT01000013">
    <property type="protein sequence ID" value="OEG75066.1"/>
    <property type="molecule type" value="Genomic_DNA"/>
</dbReference>
<proteinExistence type="predicted"/>
<evidence type="ECO:0000313" key="2">
    <source>
        <dbReference type="Proteomes" id="UP000095230"/>
    </source>
</evidence>
<gene>
    <name evidence="1" type="ORF">BEL05_12170</name>
</gene>
<reference evidence="1 2" key="1">
    <citation type="submission" date="2016-07" db="EMBL/GenBank/DDBJ databases">
        <title>Whole-genome of two Shewanella species isolated from a digestive organ of sea cucumber Apostichopus japonicus Selenka 1867.</title>
        <authorList>
            <person name="Hong H.-H."/>
            <person name="Choi H."/>
            <person name="Cheon S."/>
            <person name="Oh J.-S."/>
            <person name="Lee H.-G."/>
            <person name="Park C."/>
        </authorList>
    </citation>
    <scope>NUCLEOTIDE SEQUENCE [LARGE SCALE GENOMIC DNA]</scope>
    <source>
        <strain evidence="1 2">CSB03KR</strain>
    </source>
</reference>
<dbReference type="AlphaFoldDB" id="A0A1E5IX40"/>
<dbReference type="Proteomes" id="UP000095230">
    <property type="component" value="Unassembled WGS sequence"/>
</dbReference>
<organism evidence="1 2">
    <name type="scientific">Shewanella colwelliana</name>
    <name type="common">Alteromonas colwelliana</name>
    <dbReference type="NCBI Taxonomy" id="23"/>
    <lineage>
        <taxon>Bacteria</taxon>
        <taxon>Pseudomonadati</taxon>
        <taxon>Pseudomonadota</taxon>
        <taxon>Gammaproteobacteria</taxon>
        <taxon>Alteromonadales</taxon>
        <taxon>Shewanellaceae</taxon>
        <taxon>Shewanella</taxon>
    </lineage>
</organism>
<comment type="caution">
    <text evidence="1">The sequence shown here is derived from an EMBL/GenBank/DDBJ whole genome shotgun (WGS) entry which is preliminary data.</text>
</comment>
<dbReference type="OrthoDB" id="6299822at2"/>
<protein>
    <submittedName>
        <fullName evidence="1">Uncharacterized protein</fullName>
    </submittedName>
</protein>
<evidence type="ECO:0000313" key="1">
    <source>
        <dbReference type="EMBL" id="OEG75066.1"/>
    </source>
</evidence>